<dbReference type="Proteomes" id="UP000834106">
    <property type="component" value="Chromosome 14"/>
</dbReference>
<accession>A0AAD1ZZW9</accession>
<organism evidence="1 2">
    <name type="scientific">Fraxinus pennsylvanica</name>
    <dbReference type="NCBI Taxonomy" id="56036"/>
    <lineage>
        <taxon>Eukaryota</taxon>
        <taxon>Viridiplantae</taxon>
        <taxon>Streptophyta</taxon>
        <taxon>Embryophyta</taxon>
        <taxon>Tracheophyta</taxon>
        <taxon>Spermatophyta</taxon>
        <taxon>Magnoliopsida</taxon>
        <taxon>eudicotyledons</taxon>
        <taxon>Gunneridae</taxon>
        <taxon>Pentapetalae</taxon>
        <taxon>asterids</taxon>
        <taxon>lamiids</taxon>
        <taxon>Lamiales</taxon>
        <taxon>Oleaceae</taxon>
        <taxon>Oleeae</taxon>
        <taxon>Fraxinus</taxon>
    </lineage>
</organism>
<name>A0AAD1ZZW9_9LAMI</name>
<gene>
    <name evidence="1" type="ORF">FPE_LOCUS23905</name>
</gene>
<dbReference type="AlphaFoldDB" id="A0AAD1ZZW9"/>
<sequence>MSLHTGWNKAVGQTSICYKNQRERELIGLFRKLQIERNKRLESLIARQKARKLFSLQWLVFTRGRFPSRVYESSEQGHNVLQPQEFQFRASLPREFMQDCADTSVFRDFGLRQRASKGIECSKPGNQLDSEFNMILEPEQFQEPEPKTKVDSADDQIKEVIQVREQVNITMKKIMLNCQTKLIPIEDVNDRPSSSSSKEDEPFYKRDKDAILKSLASPATRIVAEDRLMAE</sequence>
<evidence type="ECO:0000313" key="2">
    <source>
        <dbReference type="Proteomes" id="UP000834106"/>
    </source>
</evidence>
<reference evidence="1" key="1">
    <citation type="submission" date="2023-05" db="EMBL/GenBank/DDBJ databases">
        <authorList>
            <person name="Huff M."/>
        </authorList>
    </citation>
    <scope>NUCLEOTIDE SEQUENCE</scope>
</reference>
<proteinExistence type="predicted"/>
<protein>
    <submittedName>
        <fullName evidence="1">Uncharacterized protein</fullName>
    </submittedName>
</protein>
<evidence type="ECO:0000313" key="1">
    <source>
        <dbReference type="EMBL" id="CAI9776475.1"/>
    </source>
</evidence>
<dbReference type="EMBL" id="OU503049">
    <property type="protein sequence ID" value="CAI9776475.1"/>
    <property type="molecule type" value="Genomic_DNA"/>
</dbReference>
<keyword evidence="2" id="KW-1185">Reference proteome</keyword>